<feature type="domain" description="Doublesex dimerisation" evidence="1">
    <location>
        <begin position="70"/>
        <end position="131"/>
    </location>
</feature>
<dbReference type="AlphaFoldDB" id="A0A653BVP9"/>
<name>A0A653BVP9_CALMS</name>
<keyword evidence="3" id="KW-1185">Reference proteome</keyword>
<reference evidence="2 3" key="1">
    <citation type="submission" date="2019-01" db="EMBL/GenBank/DDBJ databases">
        <authorList>
            <person name="Sayadi A."/>
        </authorList>
    </citation>
    <scope>NUCLEOTIDE SEQUENCE [LARGE SCALE GENOMIC DNA]</scope>
</reference>
<evidence type="ECO:0000313" key="2">
    <source>
        <dbReference type="EMBL" id="VEN39540.1"/>
    </source>
</evidence>
<evidence type="ECO:0000313" key="3">
    <source>
        <dbReference type="Proteomes" id="UP000410492"/>
    </source>
</evidence>
<evidence type="ECO:0000259" key="1">
    <source>
        <dbReference type="SMART" id="SM01143"/>
    </source>
</evidence>
<gene>
    <name evidence="2" type="ORF">CALMAC_LOCUS4043</name>
</gene>
<dbReference type="EMBL" id="CAACVG010005700">
    <property type="protein sequence ID" value="VEN39540.1"/>
    <property type="molecule type" value="Genomic_DNA"/>
</dbReference>
<protein>
    <recommendedName>
        <fullName evidence="1">Doublesex dimerisation domain-containing protein</fullName>
    </recommendedName>
</protein>
<dbReference type="Pfam" id="PF08828">
    <property type="entry name" value="DSX_dimer"/>
    <property type="match status" value="2"/>
</dbReference>
<dbReference type="Gene3D" id="1.10.8.10">
    <property type="entry name" value="DNA helicase RuvA subunit, C-terminal domain"/>
    <property type="match status" value="2"/>
</dbReference>
<dbReference type="OrthoDB" id="5842031at2759"/>
<dbReference type="SMART" id="SM01143">
    <property type="entry name" value="DSX_dimer"/>
    <property type="match status" value="2"/>
</dbReference>
<sequence>MMPLIYAILKDARADLEEPSRRIDEGRRVVNDYSRMHNCNSNRKRVANEHSRMHNVHVYDEVDLQNSTPHQCTDLLKDCQKLLERFKYPWEMMPLMYAILKNARADIAEASKRIDEDKNLHHKRAYDSLAFELVNVICNVLIQKCHIISVLWEV</sequence>
<feature type="domain" description="Doublesex dimerisation" evidence="1">
    <location>
        <begin position="1"/>
        <end position="40"/>
    </location>
</feature>
<proteinExistence type="predicted"/>
<accession>A0A653BVP9</accession>
<dbReference type="InterPro" id="IPR014932">
    <property type="entry name" value="DSX_dimer"/>
</dbReference>
<organism evidence="2 3">
    <name type="scientific">Callosobruchus maculatus</name>
    <name type="common">Southern cowpea weevil</name>
    <name type="synonym">Pulse bruchid</name>
    <dbReference type="NCBI Taxonomy" id="64391"/>
    <lineage>
        <taxon>Eukaryota</taxon>
        <taxon>Metazoa</taxon>
        <taxon>Ecdysozoa</taxon>
        <taxon>Arthropoda</taxon>
        <taxon>Hexapoda</taxon>
        <taxon>Insecta</taxon>
        <taxon>Pterygota</taxon>
        <taxon>Neoptera</taxon>
        <taxon>Endopterygota</taxon>
        <taxon>Coleoptera</taxon>
        <taxon>Polyphaga</taxon>
        <taxon>Cucujiformia</taxon>
        <taxon>Chrysomeloidea</taxon>
        <taxon>Chrysomelidae</taxon>
        <taxon>Bruchinae</taxon>
        <taxon>Bruchini</taxon>
        <taxon>Callosobruchus</taxon>
    </lineage>
</organism>
<dbReference type="Proteomes" id="UP000410492">
    <property type="component" value="Unassembled WGS sequence"/>
</dbReference>